<dbReference type="InterPro" id="IPR001902">
    <property type="entry name" value="SLC26A/SulP_fam"/>
</dbReference>
<feature type="transmembrane region" description="Helical" evidence="6">
    <location>
        <begin position="350"/>
        <end position="369"/>
    </location>
</feature>
<feature type="transmembrane region" description="Helical" evidence="6">
    <location>
        <begin position="38"/>
        <end position="65"/>
    </location>
</feature>
<gene>
    <name evidence="8" type="ORF">L0C25_13765</name>
</gene>
<comment type="subcellular location">
    <subcellularLocation>
        <location evidence="1">Membrane</location>
        <topology evidence="1">Multi-pass membrane protein</topology>
    </subcellularLocation>
</comment>
<evidence type="ECO:0000256" key="4">
    <source>
        <dbReference type="ARBA" id="ARBA00023136"/>
    </source>
</evidence>
<organism evidence="8 9">
    <name type="scientific">Solicola gregarius</name>
    <dbReference type="NCBI Taxonomy" id="2908642"/>
    <lineage>
        <taxon>Bacteria</taxon>
        <taxon>Bacillati</taxon>
        <taxon>Actinomycetota</taxon>
        <taxon>Actinomycetes</taxon>
        <taxon>Propionibacteriales</taxon>
        <taxon>Nocardioidaceae</taxon>
        <taxon>Solicola</taxon>
    </lineage>
</organism>
<dbReference type="InterPro" id="IPR002645">
    <property type="entry name" value="STAS_dom"/>
</dbReference>
<name>A0AA46TF17_9ACTN</name>
<dbReference type="RefSeq" id="WP_271632234.1">
    <property type="nucleotide sequence ID" value="NZ_CP094970.1"/>
</dbReference>
<dbReference type="PROSITE" id="PS01130">
    <property type="entry name" value="SLC26A"/>
    <property type="match status" value="1"/>
</dbReference>
<evidence type="ECO:0000256" key="3">
    <source>
        <dbReference type="ARBA" id="ARBA00022989"/>
    </source>
</evidence>
<dbReference type="GO" id="GO:0008271">
    <property type="term" value="F:secondary active sulfate transmembrane transporter activity"/>
    <property type="evidence" value="ECO:0007669"/>
    <property type="project" value="InterPro"/>
</dbReference>
<dbReference type="KEGG" id="sgrg:L0C25_13765"/>
<feature type="domain" description="STAS" evidence="7">
    <location>
        <begin position="457"/>
        <end position="558"/>
    </location>
</feature>
<evidence type="ECO:0000256" key="6">
    <source>
        <dbReference type="SAM" id="Phobius"/>
    </source>
</evidence>
<evidence type="ECO:0000259" key="7">
    <source>
        <dbReference type="PROSITE" id="PS50801"/>
    </source>
</evidence>
<feature type="compositionally biased region" description="Acidic residues" evidence="5">
    <location>
        <begin position="572"/>
        <end position="582"/>
    </location>
</feature>
<feature type="transmembrane region" description="Helical" evidence="6">
    <location>
        <begin position="135"/>
        <end position="155"/>
    </location>
</feature>
<dbReference type="InterPro" id="IPR018045">
    <property type="entry name" value="S04_transporter_CS"/>
</dbReference>
<feature type="transmembrane region" description="Helical" evidence="6">
    <location>
        <begin position="390"/>
        <end position="423"/>
    </location>
</feature>
<evidence type="ECO:0000313" key="9">
    <source>
        <dbReference type="Proteomes" id="UP001164390"/>
    </source>
</evidence>
<keyword evidence="2 6" id="KW-0812">Transmembrane</keyword>
<dbReference type="SUPFAM" id="SSF52091">
    <property type="entry name" value="SpoIIaa-like"/>
    <property type="match status" value="1"/>
</dbReference>
<dbReference type="PROSITE" id="PS50801">
    <property type="entry name" value="STAS"/>
    <property type="match status" value="1"/>
</dbReference>
<dbReference type="Pfam" id="PF01740">
    <property type="entry name" value="STAS"/>
    <property type="match status" value="1"/>
</dbReference>
<keyword evidence="3 6" id="KW-1133">Transmembrane helix</keyword>
<evidence type="ECO:0000256" key="2">
    <source>
        <dbReference type="ARBA" id="ARBA00022692"/>
    </source>
</evidence>
<dbReference type="PANTHER" id="PTHR11814">
    <property type="entry name" value="SULFATE TRANSPORTER"/>
    <property type="match status" value="1"/>
</dbReference>
<dbReference type="InterPro" id="IPR036513">
    <property type="entry name" value="STAS_dom_sf"/>
</dbReference>
<feature type="transmembrane region" description="Helical" evidence="6">
    <location>
        <begin position="98"/>
        <end position="123"/>
    </location>
</feature>
<dbReference type="Gene3D" id="3.30.750.24">
    <property type="entry name" value="STAS domain"/>
    <property type="match status" value="1"/>
</dbReference>
<proteinExistence type="predicted"/>
<feature type="region of interest" description="Disordered" evidence="5">
    <location>
        <begin position="562"/>
        <end position="582"/>
    </location>
</feature>
<feature type="transmembrane region" description="Helical" evidence="6">
    <location>
        <begin position="200"/>
        <end position="218"/>
    </location>
</feature>
<dbReference type="CDD" id="cd07042">
    <property type="entry name" value="STAS_SulP_like_sulfate_transporter"/>
    <property type="match status" value="1"/>
</dbReference>
<feature type="transmembrane region" description="Helical" evidence="6">
    <location>
        <begin position="71"/>
        <end position="91"/>
    </location>
</feature>
<dbReference type="Proteomes" id="UP001164390">
    <property type="component" value="Chromosome"/>
</dbReference>
<keyword evidence="4 6" id="KW-0472">Membrane</keyword>
<feature type="transmembrane region" description="Helical" evidence="6">
    <location>
        <begin position="176"/>
        <end position="194"/>
    </location>
</feature>
<evidence type="ECO:0000256" key="1">
    <source>
        <dbReference type="ARBA" id="ARBA00004141"/>
    </source>
</evidence>
<feature type="transmembrane region" description="Helical" evidence="6">
    <location>
        <begin position="324"/>
        <end position="344"/>
    </location>
</feature>
<keyword evidence="9" id="KW-1185">Reference proteome</keyword>
<protein>
    <submittedName>
        <fullName evidence="8">SulP family inorganic anion transporter</fullName>
    </submittedName>
</protein>
<reference evidence="8" key="1">
    <citation type="submission" date="2022-01" db="EMBL/GenBank/DDBJ databases">
        <title>Nocardioidaceae gen. sp. A5X3R13.</title>
        <authorList>
            <person name="Lopez Marin M.A."/>
            <person name="Uhlik O."/>
        </authorList>
    </citation>
    <scope>NUCLEOTIDE SEQUENCE</scope>
    <source>
        <strain evidence="8">A5X3R13</strain>
    </source>
</reference>
<evidence type="ECO:0000313" key="8">
    <source>
        <dbReference type="EMBL" id="UYM03617.1"/>
    </source>
</evidence>
<sequence>MTGSFPVFRSFAGYQRAWLRNDVIAGLTVWAVLVPESLAYATIAGVSPVVGLYAAVPALVLYAAFGSSRHLVVGPMSGTAALSASVVAAVASGGSKEFVAATTALAVIVGALGVVAGLCRLGFLSEFISEPVLKGFIVGLALTIIIGQIPAILGIEKEGEDFFEKAWQIIIRLDDVDLLTFGIGAVALAGILVARRFIPLVPGSLVFVLLGILAVAMFDLDDEGVEIVGTIDAGLPSLGLPDLAASTYLDLIGPCVGVLLIGYAEGLGAAKTYAAKEGYDIDPNRELIGMGASNLGTGVLSGMVVNGSLSKTAVNGSAGAKSQASGLVVAVLTVVTLLFLTGLFEKLPEAVLAAVVIAAVIELVDFASIRRLYGVWTSRLGKIYRHSARADFASAIGAMFGVLIFDTLPGLFIGIGLSALALLYRSSRPAVTRLARQPGADGAWVDAGRKRVTPPDPEIEVLRVESGLYFANADYVREHVRAAVTDQTRAVILDGETTPFLDVTAASMLVLLAGDMQRSGIALVFAHDVGQVRDVFSKTEAAGIAEVHPTVDDAVAAIRSRLDETATGADPAAEDPPDASGR</sequence>
<evidence type="ECO:0000256" key="5">
    <source>
        <dbReference type="SAM" id="MobiDB-lite"/>
    </source>
</evidence>
<dbReference type="InterPro" id="IPR011547">
    <property type="entry name" value="SLC26A/SulP_dom"/>
</dbReference>
<dbReference type="Pfam" id="PF00916">
    <property type="entry name" value="Sulfate_transp"/>
    <property type="match status" value="1"/>
</dbReference>
<dbReference type="AlphaFoldDB" id="A0AA46TF17"/>
<dbReference type="EMBL" id="CP094970">
    <property type="protein sequence ID" value="UYM03617.1"/>
    <property type="molecule type" value="Genomic_DNA"/>
</dbReference>
<dbReference type="GO" id="GO:0016020">
    <property type="term" value="C:membrane"/>
    <property type="evidence" value="ECO:0007669"/>
    <property type="project" value="UniProtKB-SubCell"/>
</dbReference>
<accession>A0AA46TF17</accession>